<proteinExistence type="predicted"/>
<evidence type="ECO:0000313" key="1">
    <source>
        <dbReference type="EMBL" id="JAH86037.1"/>
    </source>
</evidence>
<reference evidence="1" key="2">
    <citation type="journal article" date="2015" name="Fish Shellfish Immunol.">
        <title>Early steps in the European eel (Anguilla anguilla)-Vibrio vulnificus interaction in the gills: Role of the RtxA13 toxin.</title>
        <authorList>
            <person name="Callol A."/>
            <person name="Pajuelo D."/>
            <person name="Ebbesson L."/>
            <person name="Teles M."/>
            <person name="MacKenzie S."/>
            <person name="Amaro C."/>
        </authorList>
    </citation>
    <scope>NUCLEOTIDE SEQUENCE</scope>
</reference>
<sequence length="41" mass="4439">MGVGNCYYSLFFIGSVVLQPLSKLQTPPTSNLPAEKGRLIV</sequence>
<reference evidence="1" key="1">
    <citation type="submission" date="2014-11" db="EMBL/GenBank/DDBJ databases">
        <authorList>
            <person name="Amaro Gonzalez C."/>
        </authorList>
    </citation>
    <scope>NUCLEOTIDE SEQUENCE</scope>
</reference>
<organism evidence="1">
    <name type="scientific">Anguilla anguilla</name>
    <name type="common">European freshwater eel</name>
    <name type="synonym">Muraena anguilla</name>
    <dbReference type="NCBI Taxonomy" id="7936"/>
    <lineage>
        <taxon>Eukaryota</taxon>
        <taxon>Metazoa</taxon>
        <taxon>Chordata</taxon>
        <taxon>Craniata</taxon>
        <taxon>Vertebrata</taxon>
        <taxon>Euteleostomi</taxon>
        <taxon>Actinopterygii</taxon>
        <taxon>Neopterygii</taxon>
        <taxon>Teleostei</taxon>
        <taxon>Anguilliformes</taxon>
        <taxon>Anguillidae</taxon>
        <taxon>Anguilla</taxon>
    </lineage>
</organism>
<protein>
    <submittedName>
        <fullName evidence="1">Uncharacterized protein</fullName>
    </submittedName>
</protein>
<dbReference type="AlphaFoldDB" id="A0A0E9W6Q8"/>
<name>A0A0E9W6Q8_ANGAN</name>
<accession>A0A0E9W6Q8</accession>
<dbReference type="EMBL" id="GBXM01022540">
    <property type="protein sequence ID" value="JAH86037.1"/>
    <property type="molecule type" value="Transcribed_RNA"/>
</dbReference>